<feature type="non-terminal residue" evidence="1">
    <location>
        <position position="1"/>
    </location>
</feature>
<evidence type="ECO:0000313" key="1">
    <source>
        <dbReference type="EMBL" id="MBA0561296.1"/>
    </source>
</evidence>
<evidence type="ECO:0000313" key="2">
    <source>
        <dbReference type="Proteomes" id="UP000593572"/>
    </source>
</evidence>
<proteinExistence type="predicted"/>
<dbReference type="EMBL" id="JABEZX010000007">
    <property type="protein sequence ID" value="MBA0561296.1"/>
    <property type="molecule type" value="Genomic_DNA"/>
</dbReference>
<organism evidence="1 2">
    <name type="scientific">Gossypium lobatum</name>
    <dbReference type="NCBI Taxonomy" id="34289"/>
    <lineage>
        <taxon>Eukaryota</taxon>
        <taxon>Viridiplantae</taxon>
        <taxon>Streptophyta</taxon>
        <taxon>Embryophyta</taxon>
        <taxon>Tracheophyta</taxon>
        <taxon>Spermatophyta</taxon>
        <taxon>Magnoliopsida</taxon>
        <taxon>eudicotyledons</taxon>
        <taxon>Gunneridae</taxon>
        <taxon>Pentapetalae</taxon>
        <taxon>rosids</taxon>
        <taxon>malvids</taxon>
        <taxon>Malvales</taxon>
        <taxon>Malvaceae</taxon>
        <taxon>Malvoideae</taxon>
        <taxon>Gossypium</taxon>
    </lineage>
</organism>
<gene>
    <name evidence="1" type="ORF">Golob_018140</name>
</gene>
<evidence type="ECO:0008006" key="3">
    <source>
        <dbReference type="Google" id="ProtNLM"/>
    </source>
</evidence>
<dbReference type="AlphaFoldDB" id="A0A7J8M9D6"/>
<name>A0A7J8M9D6_9ROSI</name>
<reference evidence="1 2" key="1">
    <citation type="journal article" date="2019" name="Genome Biol. Evol.">
        <title>Insights into the evolution of the New World diploid cottons (Gossypium, subgenus Houzingenia) based on genome sequencing.</title>
        <authorList>
            <person name="Grover C.E."/>
            <person name="Arick M.A. 2nd"/>
            <person name="Thrash A."/>
            <person name="Conover J.L."/>
            <person name="Sanders W.S."/>
            <person name="Peterson D.G."/>
            <person name="Frelichowski J.E."/>
            <person name="Scheffler J.A."/>
            <person name="Scheffler B.E."/>
            <person name="Wendel J.F."/>
        </authorList>
    </citation>
    <scope>NUCLEOTIDE SEQUENCE [LARGE SCALE GENOMIC DNA]</scope>
    <source>
        <strain evidence="1">157</strain>
        <tissue evidence="1">Leaf</tissue>
    </source>
</reference>
<sequence>LLPTVAKIAPTPLSNDDQCKRCGALVETILHVLQDCQVSREILMLSGINDGLLNVDFVSCIDWLEIRTSVLDK</sequence>
<comment type="caution">
    <text evidence="1">The sequence shown here is derived from an EMBL/GenBank/DDBJ whole genome shotgun (WGS) entry which is preliminary data.</text>
</comment>
<dbReference type="Proteomes" id="UP000593572">
    <property type="component" value="Unassembled WGS sequence"/>
</dbReference>
<accession>A0A7J8M9D6</accession>
<protein>
    <recommendedName>
        <fullName evidence="3">Reverse transcriptase zinc-binding domain-containing protein</fullName>
    </recommendedName>
</protein>
<keyword evidence="2" id="KW-1185">Reference proteome</keyword>